<dbReference type="EMBL" id="BMLX01000004">
    <property type="protein sequence ID" value="GGP23147.1"/>
    <property type="molecule type" value="Genomic_DNA"/>
</dbReference>
<proteinExistence type="predicted"/>
<dbReference type="PANTHER" id="PTHR14097:SF8">
    <property type="entry name" value="NAD(P)-BINDING DOMAIN-CONTAINING PROTEIN"/>
    <property type="match status" value="1"/>
</dbReference>
<evidence type="ECO:0000313" key="2">
    <source>
        <dbReference type="Proteomes" id="UP000637267"/>
    </source>
</evidence>
<dbReference type="SUPFAM" id="SSF51735">
    <property type="entry name" value="NAD(P)-binding Rossmann-fold domains"/>
    <property type="match status" value="1"/>
</dbReference>
<comment type="caution">
    <text evidence="1">The sequence shown here is derived from an EMBL/GenBank/DDBJ whole genome shotgun (WGS) entry which is preliminary data.</text>
</comment>
<sequence>MKVMVFGGTGMLGQGVLRECFNAADVSQVLSVGRSPLGLSHARLRELQVPDASKLALHEASLSGYDACFFCLGVSSSGMSEADYHKITYDYTLTVARLLARLNPQMTFIYVSGAGTDSTEKGRVMWARVKGATENALLALPFKGAYMLRPGIIQPLHGATSKTKSYRIFYTLARPVLPVLRKLLPGQVSTTEQIGKVMLALARQGNAHTVLESSEINRMPV</sequence>
<dbReference type="InterPro" id="IPR036291">
    <property type="entry name" value="NAD(P)-bd_dom_sf"/>
</dbReference>
<evidence type="ECO:0000313" key="1">
    <source>
        <dbReference type="EMBL" id="GGP23147.1"/>
    </source>
</evidence>
<dbReference type="RefSeq" id="WP_188705310.1">
    <property type="nucleotide sequence ID" value="NZ_BMLX01000004.1"/>
</dbReference>
<gene>
    <name evidence="1" type="ORF">GCM10010970_31470</name>
</gene>
<organism evidence="1 2">
    <name type="scientific">Silvimonas iriomotensis</name>
    <dbReference type="NCBI Taxonomy" id="449662"/>
    <lineage>
        <taxon>Bacteria</taxon>
        <taxon>Pseudomonadati</taxon>
        <taxon>Pseudomonadota</taxon>
        <taxon>Betaproteobacteria</taxon>
        <taxon>Neisseriales</taxon>
        <taxon>Chitinibacteraceae</taxon>
        <taxon>Silvimonas</taxon>
    </lineage>
</organism>
<reference evidence="2" key="1">
    <citation type="journal article" date="2019" name="Int. J. Syst. Evol. Microbiol.">
        <title>The Global Catalogue of Microorganisms (GCM) 10K type strain sequencing project: providing services to taxonomists for standard genome sequencing and annotation.</title>
        <authorList>
            <consortium name="The Broad Institute Genomics Platform"/>
            <consortium name="The Broad Institute Genome Sequencing Center for Infectious Disease"/>
            <person name="Wu L."/>
            <person name="Ma J."/>
        </authorList>
    </citation>
    <scope>NUCLEOTIDE SEQUENCE [LARGE SCALE GENOMIC DNA]</scope>
    <source>
        <strain evidence="2">CGMCC 1.8859</strain>
    </source>
</reference>
<dbReference type="Gene3D" id="3.40.50.720">
    <property type="entry name" value="NAD(P)-binding Rossmann-like Domain"/>
    <property type="match status" value="1"/>
</dbReference>
<dbReference type="PANTHER" id="PTHR14097">
    <property type="entry name" value="OXIDOREDUCTASE HTATIP2"/>
    <property type="match status" value="1"/>
</dbReference>
<protein>
    <submittedName>
        <fullName evidence="1">Epimerase</fullName>
    </submittedName>
</protein>
<keyword evidence="2" id="KW-1185">Reference proteome</keyword>
<accession>A0ABQ2PCH1</accession>
<dbReference type="Proteomes" id="UP000637267">
    <property type="component" value="Unassembled WGS sequence"/>
</dbReference>
<name>A0ABQ2PCH1_9NEIS</name>